<dbReference type="RefSeq" id="XP_010434927.1">
    <property type="nucleotide sequence ID" value="XM_010436625.2"/>
</dbReference>
<organism evidence="2 3">
    <name type="scientific">Camelina sativa</name>
    <name type="common">False flax</name>
    <name type="synonym">Myagrum sativum</name>
    <dbReference type="NCBI Taxonomy" id="90675"/>
    <lineage>
        <taxon>Eukaryota</taxon>
        <taxon>Viridiplantae</taxon>
        <taxon>Streptophyta</taxon>
        <taxon>Embryophyta</taxon>
        <taxon>Tracheophyta</taxon>
        <taxon>Spermatophyta</taxon>
        <taxon>Magnoliopsida</taxon>
        <taxon>eudicotyledons</taxon>
        <taxon>Gunneridae</taxon>
        <taxon>Pentapetalae</taxon>
        <taxon>rosids</taxon>
        <taxon>malvids</taxon>
        <taxon>Brassicales</taxon>
        <taxon>Brassicaceae</taxon>
        <taxon>Camelineae</taxon>
        <taxon>Camelina</taxon>
    </lineage>
</organism>
<reference evidence="3" key="2">
    <citation type="submission" date="2025-08" db="UniProtKB">
        <authorList>
            <consortium name="RefSeq"/>
        </authorList>
    </citation>
    <scope>IDENTIFICATION</scope>
    <source>
        <tissue evidence="3">Leaf</tissue>
    </source>
</reference>
<accession>A0ABM0U2P0</accession>
<proteinExistence type="predicted"/>
<dbReference type="PANTHER" id="PTHR31228:SF25">
    <property type="entry name" value="CYSTATIN-LIKE PROTEIN-RELATED"/>
    <property type="match status" value="1"/>
</dbReference>
<feature type="region of interest" description="Disordered" evidence="1">
    <location>
        <begin position="1"/>
        <end position="25"/>
    </location>
</feature>
<dbReference type="GeneID" id="104718820"/>
<gene>
    <name evidence="3" type="primary">LOC104718820</name>
</gene>
<evidence type="ECO:0000313" key="2">
    <source>
        <dbReference type="Proteomes" id="UP000694864"/>
    </source>
</evidence>
<keyword evidence="2" id="KW-1185">Reference proteome</keyword>
<name>A0ABM0U2P0_CAMSA</name>
<evidence type="ECO:0000313" key="3">
    <source>
        <dbReference type="RefSeq" id="XP_010434927.1"/>
    </source>
</evidence>
<dbReference type="Proteomes" id="UP000694864">
    <property type="component" value="Chromosome 10"/>
</dbReference>
<evidence type="ECO:0000256" key="1">
    <source>
        <dbReference type="SAM" id="MobiDB-lite"/>
    </source>
</evidence>
<dbReference type="Gene3D" id="3.10.450.10">
    <property type="match status" value="1"/>
</dbReference>
<reference evidence="2" key="1">
    <citation type="journal article" date="2014" name="Nat. Commun.">
        <title>The emerging biofuel crop Camelina sativa retains a highly undifferentiated hexaploid genome structure.</title>
        <authorList>
            <person name="Kagale S."/>
            <person name="Koh C."/>
            <person name="Nixon J."/>
            <person name="Bollina V."/>
            <person name="Clarke W.E."/>
            <person name="Tuteja R."/>
            <person name="Spillane C."/>
            <person name="Robinson S.J."/>
            <person name="Links M.G."/>
            <person name="Clarke C."/>
            <person name="Higgins E.E."/>
            <person name="Huebert T."/>
            <person name="Sharpe A.G."/>
            <person name="Parkin I.A."/>
        </authorList>
    </citation>
    <scope>NUCLEOTIDE SEQUENCE [LARGE SCALE GENOMIC DNA]</scope>
    <source>
        <strain evidence="2">cv. DH55</strain>
    </source>
</reference>
<sequence>MSRVPNEAGDATTELVSPPLKKPKIDTEAKADAEVKTEIRILLQGEWNDPEFIRQRDLYWEQFEKSEGYDIDWDNLDYNFPAVKFEWASDLSRKRTNQELLDLCIKTAIDEENEEYGTNLELVKYVSANILGVQGFFFCITFWAQDVSSPNPEPKLYQAKVRKFMDDIIVHDFRLRPTQEQWG</sequence>
<protein>
    <submittedName>
        <fullName evidence="3">Uncharacterized protein LOC104718820</fullName>
    </submittedName>
</protein>
<dbReference type="PANTHER" id="PTHR31228">
    <property type="entry name" value="CYSTATIN/MONELLIN SUPERFAMILY PROTEIN"/>
    <property type="match status" value="1"/>
</dbReference>